<protein>
    <recommendedName>
        <fullName evidence="3">SAP domain-containing protein</fullName>
    </recommendedName>
</protein>
<dbReference type="SMART" id="SM00513">
    <property type="entry name" value="SAP"/>
    <property type="match status" value="1"/>
</dbReference>
<dbReference type="PROSITE" id="PS50800">
    <property type="entry name" value="SAP"/>
    <property type="match status" value="1"/>
</dbReference>
<feature type="signal peptide" evidence="2">
    <location>
        <begin position="1"/>
        <end position="17"/>
    </location>
</feature>
<dbReference type="GO" id="GO:0005525">
    <property type="term" value="F:GTP binding"/>
    <property type="evidence" value="ECO:0007669"/>
    <property type="project" value="InterPro"/>
</dbReference>
<dbReference type="Gene3D" id="1.10.720.30">
    <property type="entry name" value="SAP domain"/>
    <property type="match status" value="1"/>
</dbReference>
<feature type="coiled-coil region" evidence="1">
    <location>
        <begin position="192"/>
        <end position="249"/>
    </location>
</feature>
<dbReference type="InterPro" id="IPR027417">
    <property type="entry name" value="P-loop_NTPase"/>
</dbReference>
<dbReference type="SUPFAM" id="SSF52540">
    <property type="entry name" value="P-loop containing nucleoside triphosphate hydrolases"/>
    <property type="match status" value="1"/>
</dbReference>
<comment type="caution">
    <text evidence="4">The sequence shown here is derived from an EMBL/GenBank/DDBJ whole genome shotgun (WGS) entry which is preliminary data.</text>
</comment>
<evidence type="ECO:0000259" key="3">
    <source>
        <dbReference type="PROSITE" id="PS50800"/>
    </source>
</evidence>
<dbReference type="AlphaFoldDB" id="A0A8J2WIN9"/>
<evidence type="ECO:0000313" key="4">
    <source>
        <dbReference type="EMBL" id="CAH0370215.1"/>
    </source>
</evidence>
<reference evidence="4" key="1">
    <citation type="submission" date="2021-11" db="EMBL/GenBank/DDBJ databases">
        <authorList>
            <consortium name="Genoscope - CEA"/>
            <person name="William W."/>
        </authorList>
    </citation>
    <scope>NUCLEOTIDE SEQUENCE</scope>
</reference>
<dbReference type="PANTHER" id="PTHR46434">
    <property type="entry name" value="GENETIC INTERACTOR OF PROHIBITINS 3, MITOCHONDRIAL"/>
    <property type="match status" value="1"/>
</dbReference>
<keyword evidence="2" id="KW-0732">Signal</keyword>
<sequence>MRLLYIRFMLLLRSARALHHIARPALRRTHLLATRSELEALTVPVLKDRLRSLSLKVGGKKGELVERLLESEQNGAAAAEAEPVVVDGVRVIDVGDDYDWGFDDDDDGDEDAGTDMADRLARASAGDVGHGGARASHDERRGAPDFAIEVGAGNCGGCGAPFQCQDEARTGYVPPSVYARLNLAGEDDDSPEAEVERLLAEARAGRQEAEVEVDEEDLAMDEEEFEELLQEFEAVLEEEELEEAEAADVRRFERAEAKRQRNAVPICQRCHGLRHQKKGGEATRARAGATDDALTPEAFERLIIDEVRDRRGVVLLFVDFFDVEGSLACWRKLGALVGHKRRVLVAANKCDLLPNDVSRARALSWVVRRCKETVPYLRDNLKETDVQLVSCRSGQGIGDLLQDARDAAARARGDVFVCGAANCGKSSFVNRAVGAYSGGQNYKGVKAWGVTASASPGTTLGVVKINLRDDGPDVYDTPGLLQPGALGTVLTEEELQAITPKKLDVVTLRVSEGQCVLLGGLARKHAGGLLSPPFDSERVAELGDFESHTVEIDGRGFEGAAADVTLAGLGWLAVYGSGRCSLRVSALPGVAVATREPLLPFEDLRRTTAKFTGGRVLRGQSKAKGKKPSRRRRR</sequence>
<dbReference type="EMBL" id="CAKKNE010000003">
    <property type="protein sequence ID" value="CAH0370215.1"/>
    <property type="molecule type" value="Genomic_DNA"/>
</dbReference>
<accession>A0A8J2WIN9</accession>
<dbReference type="Pfam" id="PF02037">
    <property type="entry name" value="SAP"/>
    <property type="match status" value="1"/>
</dbReference>
<keyword evidence="1" id="KW-0175">Coiled coil</keyword>
<dbReference type="PANTHER" id="PTHR46434:SF1">
    <property type="entry name" value="GENETIC INTERACTOR OF PROHIBITINS 3, MITOCHONDRIAL"/>
    <property type="match status" value="1"/>
</dbReference>
<dbReference type="InterPro" id="IPR036361">
    <property type="entry name" value="SAP_dom_sf"/>
</dbReference>
<dbReference type="GO" id="GO:0005739">
    <property type="term" value="C:mitochondrion"/>
    <property type="evidence" value="ECO:0007669"/>
    <property type="project" value="TreeGrafter"/>
</dbReference>
<feature type="chain" id="PRO_5035173897" description="SAP domain-containing protein" evidence="2">
    <location>
        <begin position="18"/>
        <end position="634"/>
    </location>
</feature>
<proteinExistence type="predicted"/>
<dbReference type="InterPro" id="IPR050896">
    <property type="entry name" value="Mito_lipid_metab_GTPase"/>
</dbReference>
<organism evidence="4 5">
    <name type="scientific">Pelagomonas calceolata</name>
    <dbReference type="NCBI Taxonomy" id="35677"/>
    <lineage>
        <taxon>Eukaryota</taxon>
        <taxon>Sar</taxon>
        <taxon>Stramenopiles</taxon>
        <taxon>Ochrophyta</taxon>
        <taxon>Pelagophyceae</taxon>
        <taxon>Pelagomonadales</taxon>
        <taxon>Pelagomonadaceae</taxon>
        <taxon>Pelagomonas</taxon>
    </lineage>
</organism>
<dbReference type="Pfam" id="PF01926">
    <property type="entry name" value="MMR_HSR1"/>
    <property type="match status" value="1"/>
</dbReference>
<keyword evidence="5" id="KW-1185">Reference proteome</keyword>
<dbReference type="OrthoDB" id="1696305at2759"/>
<dbReference type="Proteomes" id="UP000789595">
    <property type="component" value="Unassembled WGS sequence"/>
</dbReference>
<feature type="domain" description="SAP" evidence="3">
    <location>
        <begin position="38"/>
        <end position="72"/>
    </location>
</feature>
<evidence type="ECO:0000256" key="1">
    <source>
        <dbReference type="SAM" id="Coils"/>
    </source>
</evidence>
<dbReference type="InterPro" id="IPR003034">
    <property type="entry name" value="SAP_dom"/>
</dbReference>
<dbReference type="InterPro" id="IPR006073">
    <property type="entry name" value="GTP-bd"/>
</dbReference>
<dbReference type="Gene3D" id="3.40.50.300">
    <property type="entry name" value="P-loop containing nucleotide triphosphate hydrolases"/>
    <property type="match status" value="1"/>
</dbReference>
<dbReference type="SUPFAM" id="SSF68906">
    <property type="entry name" value="SAP domain"/>
    <property type="match status" value="1"/>
</dbReference>
<evidence type="ECO:0000313" key="5">
    <source>
        <dbReference type="Proteomes" id="UP000789595"/>
    </source>
</evidence>
<gene>
    <name evidence="4" type="ORF">PECAL_3P00880</name>
</gene>
<name>A0A8J2WIN9_9STRA</name>
<evidence type="ECO:0000256" key="2">
    <source>
        <dbReference type="SAM" id="SignalP"/>
    </source>
</evidence>